<dbReference type="EMBL" id="CP007032">
    <property type="protein sequence ID" value="AHF07583.1"/>
    <property type="molecule type" value="Genomic_DNA"/>
</dbReference>
<dbReference type="OrthoDB" id="3183239at2"/>
<evidence type="ECO:0000256" key="1">
    <source>
        <dbReference type="SAM" id="Phobius"/>
    </source>
</evidence>
<dbReference type="STRING" id="871968.DESME_11605"/>
<dbReference type="Proteomes" id="UP000010847">
    <property type="component" value="Chromosome"/>
</dbReference>
<dbReference type="Gene3D" id="1.10.8.10">
    <property type="entry name" value="DNA helicase RuvA subunit, C-terminal domain"/>
    <property type="match status" value="1"/>
</dbReference>
<sequence>MTTLDQVEKLCAMGNISYEEAKAALDATNGDLLEAIIYLEKQGKIHAPTGGGYYSSKKIIDASVEPTKDDYWKKHDQKSDKENAFISFLKKAGEFCLKLFRKGNTNSFEVLKGEEIKASFPISILALLLIFAFWVTLPLIIIGLFFGLRYRFVGPEFKSNTVNDAMNSAADAAEEIKKSVKI</sequence>
<dbReference type="eggNOG" id="COG1308">
    <property type="taxonomic scope" value="Bacteria"/>
</dbReference>
<proteinExistence type="predicted"/>
<reference evidence="2 3" key="1">
    <citation type="submission" date="2013-12" db="EMBL/GenBank/DDBJ databases">
        <authorList>
            <consortium name="DOE Joint Genome Institute"/>
            <person name="Smidt H."/>
            <person name="Huntemann M."/>
            <person name="Han J."/>
            <person name="Chen A."/>
            <person name="Kyrpides N."/>
            <person name="Mavromatis K."/>
            <person name="Markowitz V."/>
            <person name="Palaniappan K."/>
            <person name="Ivanova N."/>
            <person name="Schaumberg A."/>
            <person name="Pati A."/>
            <person name="Liolios K."/>
            <person name="Nordberg H.P."/>
            <person name="Cantor M.N."/>
            <person name="Hua S.X."/>
            <person name="Woyke T."/>
        </authorList>
    </citation>
    <scope>NUCLEOTIDE SEQUENCE [LARGE SCALE GENOMIC DNA]</scope>
    <source>
        <strain evidence="3">DSM 15288</strain>
    </source>
</reference>
<gene>
    <name evidence="2" type="ORF">DESME_11605</name>
</gene>
<dbReference type="KEGG" id="dmt:DESME_11605"/>
<keyword evidence="1" id="KW-0812">Transmembrane</keyword>
<keyword evidence="1" id="KW-0472">Membrane</keyword>
<dbReference type="AlphaFoldDB" id="W0EDH6"/>
<protein>
    <submittedName>
        <fullName evidence="2">UBA/TS-N domain protein</fullName>
    </submittedName>
</protein>
<keyword evidence="1" id="KW-1133">Transmembrane helix</keyword>
<evidence type="ECO:0000313" key="2">
    <source>
        <dbReference type="EMBL" id="AHF07583.1"/>
    </source>
</evidence>
<dbReference type="SUPFAM" id="SSF46934">
    <property type="entry name" value="UBA-like"/>
    <property type="match status" value="1"/>
</dbReference>
<feature type="transmembrane region" description="Helical" evidence="1">
    <location>
        <begin position="124"/>
        <end position="148"/>
    </location>
</feature>
<name>W0EDH6_9FIRM</name>
<evidence type="ECO:0000313" key="3">
    <source>
        <dbReference type="Proteomes" id="UP000010847"/>
    </source>
</evidence>
<organism evidence="2 3">
    <name type="scientific">Desulfitobacterium metallireducens DSM 15288</name>
    <dbReference type="NCBI Taxonomy" id="871968"/>
    <lineage>
        <taxon>Bacteria</taxon>
        <taxon>Bacillati</taxon>
        <taxon>Bacillota</taxon>
        <taxon>Clostridia</taxon>
        <taxon>Eubacteriales</taxon>
        <taxon>Desulfitobacteriaceae</taxon>
        <taxon>Desulfitobacterium</taxon>
    </lineage>
</organism>
<dbReference type="HOGENOM" id="CLU_115782_1_0_9"/>
<keyword evidence="3" id="KW-1185">Reference proteome</keyword>
<dbReference type="RefSeq" id="WP_006718132.1">
    <property type="nucleotide sequence ID" value="NZ_CP007032.1"/>
</dbReference>
<accession>W0EDH6</accession>
<dbReference type="InterPro" id="IPR009060">
    <property type="entry name" value="UBA-like_sf"/>
</dbReference>
<dbReference type="CDD" id="cd14360">
    <property type="entry name" value="UBA_NAC_like_bac"/>
    <property type="match status" value="1"/>
</dbReference>